<accession>A0A2N6SNZ6</accession>
<feature type="region of interest" description="Domain III, AAA+ region" evidence="8">
    <location>
        <begin position="117"/>
        <end position="333"/>
    </location>
</feature>
<evidence type="ECO:0000256" key="11">
    <source>
        <dbReference type="RuleBase" id="RU004227"/>
    </source>
</evidence>
<dbReference type="STRING" id="84521.SAMN04487994_100939"/>
<dbReference type="GO" id="GO:0005524">
    <property type="term" value="F:ATP binding"/>
    <property type="evidence" value="ECO:0007669"/>
    <property type="project" value="UniProtKB-UniRule"/>
</dbReference>
<dbReference type="EMBL" id="PNHE01000006">
    <property type="protein sequence ID" value="PMC58793.1"/>
    <property type="molecule type" value="Genomic_DNA"/>
</dbReference>
<dbReference type="GO" id="GO:0005886">
    <property type="term" value="C:plasma membrane"/>
    <property type="evidence" value="ECO:0007669"/>
    <property type="project" value="TreeGrafter"/>
</dbReference>
<name>A0A2N6SNZ6_9LACT</name>
<dbReference type="GO" id="GO:0008289">
    <property type="term" value="F:lipid binding"/>
    <property type="evidence" value="ECO:0007669"/>
    <property type="project" value="UniProtKB-KW"/>
</dbReference>
<dbReference type="GO" id="GO:0005737">
    <property type="term" value="C:cytoplasm"/>
    <property type="evidence" value="ECO:0007669"/>
    <property type="project" value="UniProtKB-SubCell"/>
</dbReference>
<keyword evidence="7 8" id="KW-0238">DNA-binding</keyword>
<dbReference type="PRINTS" id="PR00051">
    <property type="entry name" value="DNAA"/>
</dbReference>
<evidence type="ECO:0000259" key="12">
    <source>
        <dbReference type="SMART" id="SM00382"/>
    </source>
</evidence>
<dbReference type="InterPro" id="IPR038454">
    <property type="entry name" value="DnaA_N_sf"/>
</dbReference>
<evidence type="ECO:0000256" key="5">
    <source>
        <dbReference type="ARBA" id="ARBA00022840"/>
    </source>
</evidence>
<feature type="region of interest" description="Domain I, interacts with DnaA modulators" evidence="8">
    <location>
        <begin position="1"/>
        <end position="105"/>
    </location>
</feature>
<evidence type="ECO:0000313" key="15">
    <source>
        <dbReference type="Proteomes" id="UP000235682"/>
    </source>
</evidence>
<keyword evidence="3 8" id="KW-0235">DNA replication</keyword>
<comment type="domain">
    <text evidence="8">Domain I is involved in oligomerization and binding regulators, domain II is flexibile and of varying length in different bacteria, domain III forms the AAA+ region, while domain IV binds dsDNA.</text>
</comment>
<dbReference type="Gene3D" id="1.10.8.60">
    <property type="match status" value="1"/>
</dbReference>
<dbReference type="SMART" id="SM00760">
    <property type="entry name" value="Bac_DnaA_C"/>
    <property type="match status" value="1"/>
</dbReference>
<dbReference type="Gene3D" id="1.10.1750.10">
    <property type="match status" value="1"/>
</dbReference>
<dbReference type="GO" id="GO:0006275">
    <property type="term" value="P:regulation of DNA replication"/>
    <property type="evidence" value="ECO:0007669"/>
    <property type="project" value="UniProtKB-UniRule"/>
</dbReference>
<dbReference type="InterPro" id="IPR003593">
    <property type="entry name" value="AAA+_ATPase"/>
</dbReference>
<comment type="caution">
    <text evidence="14">The sequence shown here is derived from an EMBL/GenBank/DDBJ whole genome shotgun (WGS) entry which is preliminary data.</text>
</comment>
<dbReference type="HAMAP" id="MF_00377">
    <property type="entry name" value="DnaA_bact"/>
    <property type="match status" value="1"/>
</dbReference>
<sequence length="457" mass="51936">MIEVTCVDEKYALWEQLSSFLKTILSNESYETWVASSQVHRLGNQKITISVPNDLTKSYWERHLVGYVLQFTLETLGVEFSPNFIVLPPQTLQTEKPSRLNTEETPAIGTSTDQATHLNASYTFNNFVVGKGNEMAHAAAHAVAESPGIVYSPLLIYGGVGLGKTHLMQAIGLEIQRANPLARVRYATSEEFMNDFVTSLREGAQQEFREMYRDIDVLLIDDIQFFSEKDKTQEEFFNTFNNLFHNQKQIVLTSDRQPKDIANLEERLVSRFEWGLIVDITPPDQETRIAILQKKAKNKGIEIDNDSLMYIANHMDSNVRELEGALNRVFAYSAMVGKEINVGLTADALQSFVQPTSQSTSSINIDTIIEVVAQFYDITAQDIKSKRRTKDIVIPRQIAMYLARELTGESYPKLGKAFGNRMHTTILYGYEKIEEELKTDEQLRNEMNQLLTKFNTA</sequence>
<dbReference type="SUPFAM" id="SSF48295">
    <property type="entry name" value="TrpR-like"/>
    <property type="match status" value="1"/>
</dbReference>
<evidence type="ECO:0000256" key="4">
    <source>
        <dbReference type="ARBA" id="ARBA00022741"/>
    </source>
</evidence>
<dbReference type="OrthoDB" id="9807019at2"/>
<evidence type="ECO:0000259" key="13">
    <source>
        <dbReference type="SMART" id="SM00760"/>
    </source>
</evidence>
<evidence type="ECO:0000256" key="7">
    <source>
        <dbReference type="ARBA" id="ARBA00023125"/>
    </source>
</evidence>
<comment type="function">
    <text evidence="8 10">Plays an essential role in the initiation and regulation of chromosomal replication. ATP-DnaA binds to the origin of replication (oriC) to initiate formation of the DNA replication initiation complex once per cell cycle. Binds the DnaA box (a 9 base pair repeat at the origin) and separates the double-stranded (ds)DNA. Forms a right-handed helical filament on oriC DNA; dsDNA binds to the exterior of the filament while single-stranded (ss)DNA is stabiized in the filament's interior. The ATP-DnaA-oriC complex binds and stabilizes one strand of the AT-rich DNA unwinding element (DUE), permitting loading of DNA polymerase. After initiation quickly degrades to an ADP-DnaA complex that is not apt for DNA replication. Binds acidic phospholipids.</text>
</comment>
<feature type="binding site" evidence="8">
    <location>
        <position position="165"/>
    </location>
    <ligand>
        <name>ATP</name>
        <dbReference type="ChEBI" id="CHEBI:30616"/>
    </ligand>
</feature>
<proteinExistence type="inferred from homology"/>
<evidence type="ECO:0000256" key="10">
    <source>
        <dbReference type="RuleBase" id="RU000577"/>
    </source>
</evidence>
<evidence type="ECO:0000256" key="6">
    <source>
        <dbReference type="ARBA" id="ARBA00023121"/>
    </source>
</evidence>
<protein>
    <recommendedName>
        <fullName evidence="8 9">Chromosomal replication initiator protein DnaA</fullName>
    </recommendedName>
</protein>
<dbReference type="PANTHER" id="PTHR30050:SF2">
    <property type="entry name" value="CHROMOSOMAL REPLICATION INITIATOR PROTEIN DNAA"/>
    <property type="match status" value="1"/>
</dbReference>
<evidence type="ECO:0000256" key="2">
    <source>
        <dbReference type="ARBA" id="ARBA00022490"/>
    </source>
</evidence>
<dbReference type="InterPro" id="IPR013159">
    <property type="entry name" value="DnaA_C"/>
</dbReference>
<keyword evidence="6 8" id="KW-0446">Lipid-binding</keyword>
<evidence type="ECO:0000256" key="8">
    <source>
        <dbReference type="HAMAP-Rule" id="MF_00377"/>
    </source>
</evidence>
<dbReference type="GO" id="GO:0003688">
    <property type="term" value="F:DNA replication origin binding"/>
    <property type="evidence" value="ECO:0007669"/>
    <property type="project" value="UniProtKB-UniRule"/>
</dbReference>
<reference evidence="14 15" key="1">
    <citation type="submission" date="2017-09" db="EMBL/GenBank/DDBJ databases">
        <title>Bacterial strain isolated from the female urinary microbiota.</title>
        <authorList>
            <person name="Thomas-White K."/>
            <person name="Kumar N."/>
            <person name="Forster S."/>
            <person name="Putonti C."/>
            <person name="Lawley T."/>
            <person name="Wolfe A.J."/>
        </authorList>
    </citation>
    <scope>NUCLEOTIDE SEQUENCE [LARGE SCALE GENOMIC DNA]</scope>
    <source>
        <strain evidence="14 15">UMB0852</strain>
    </source>
</reference>
<dbReference type="InterPro" id="IPR018312">
    <property type="entry name" value="Chromosome_initiator_DnaA_CS"/>
</dbReference>
<dbReference type="FunFam" id="1.10.8.60:FF:000003">
    <property type="entry name" value="Chromosomal replication initiator protein DnaA"/>
    <property type="match status" value="1"/>
</dbReference>
<comment type="similarity">
    <text evidence="1 8 11">Belongs to the DnaA family.</text>
</comment>
<dbReference type="SUPFAM" id="SSF52540">
    <property type="entry name" value="P-loop containing nucleoside triphosphate hydrolases"/>
    <property type="match status" value="1"/>
</dbReference>
<evidence type="ECO:0000256" key="3">
    <source>
        <dbReference type="ARBA" id="ARBA00022705"/>
    </source>
</evidence>
<comment type="subunit">
    <text evidence="8">Oligomerizes as a right-handed, spiral filament on DNA at oriC.</text>
</comment>
<comment type="caution">
    <text evidence="8">Lacks conserved residue(s) required for the propagation of feature annotation.</text>
</comment>
<dbReference type="Proteomes" id="UP000235682">
    <property type="component" value="Unassembled WGS sequence"/>
</dbReference>
<feature type="binding site" evidence="8">
    <location>
        <position position="164"/>
    </location>
    <ligand>
        <name>ATP</name>
        <dbReference type="ChEBI" id="CHEBI:30616"/>
    </ligand>
</feature>
<feature type="binding site" evidence="8">
    <location>
        <position position="163"/>
    </location>
    <ligand>
        <name>ATP</name>
        <dbReference type="ChEBI" id="CHEBI:30616"/>
    </ligand>
</feature>
<gene>
    <name evidence="8 14" type="primary">dnaA</name>
    <name evidence="14" type="ORF">CJ205_02420</name>
</gene>
<feature type="binding site" evidence="8">
    <location>
        <position position="161"/>
    </location>
    <ligand>
        <name>ATP</name>
        <dbReference type="ChEBI" id="CHEBI:30616"/>
    </ligand>
</feature>
<dbReference type="InterPro" id="IPR001957">
    <property type="entry name" value="Chromosome_initiator_DnaA"/>
</dbReference>
<keyword evidence="5 8" id="KW-0067">ATP-binding</keyword>
<dbReference type="Pfam" id="PF11638">
    <property type="entry name" value="DnaA_N"/>
    <property type="match status" value="1"/>
</dbReference>
<evidence type="ECO:0000313" key="14">
    <source>
        <dbReference type="EMBL" id="PMC58793.1"/>
    </source>
</evidence>
<dbReference type="InterPro" id="IPR013317">
    <property type="entry name" value="DnaA_dom"/>
</dbReference>
<dbReference type="Gene3D" id="3.40.50.300">
    <property type="entry name" value="P-loop containing nucleotide triphosphate hydrolases"/>
    <property type="match status" value="1"/>
</dbReference>
<feature type="domain" description="Chromosomal replication initiator DnaA C-terminal" evidence="13">
    <location>
        <begin position="364"/>
        <end position="433"/>
    </location>
</feature>
<organism evidence="14 15">
    <name type="scientific">Dolosicoccus paucivorans</name>
    <dbReference type="NCBI Taxonomy" id="84521"/>
    <lineage>
        <taxon>Bacteria</taxon>
        <taxon>Bacillati</taxon>
        <taxon>Bacillota</taxon>
        <taxon>Bacilli</taxon>
        <taxon>Lactobacillales</taxon>
        <taxon>Aerococcaceae</taxon>
        <taxon>Dolosicoccus</taxon>
    </lineage>
</organism>
<dbReference type="CDD" id="cd00009">
    <property type="entry name" value="AAA"/>
    <property type="match status" value="1"/>
</dbReference>
<dbReference type="InterPro" id="IPR020591">
    <property type="entry name" value="Chromosome_initiator_DnaA-like"/>
</dbReference>
<feature type="region of interest" description="Domain IV, binds dsDNA" evidence="8">
    <location>
        <begin position="334"/>
        <end position="457"/>
    </location>
</feature>
<dbReference type="AlphaFoldDB" id="A0A2N6SNZ6"/>
<keyword evidence="2 8" id="KW-0963">Cytoplasm</keyword>
<evidence type="ECO:0000256" key="1">
    <source>
        <dbReference type="ARBA" id="ARBA00006583"/>
    </source>
</evidence>
<dbReference type="GO" id="GO:0006270">
    <property type="term" value="P:DNA replication initiation"/>
    <property type="evidence" value="ECO:0007669"/>
    <property type="project" value="UniProtKB-UniRule"/>
</dbReference>
<comment type="subcellular location">
    <subcellularLocation>
        <location evidence="8">Cytoplasm</location>
    </subcellularLocation>
</comment>
<dbReference type="CDD" id="cd06571">
    <property type="entry name" value="Bac_DnaA_C"/>
    <property type="match status" value="1"/>
</dbReference>
<keyword evidence="4 8" id="KW-0547">Nucleotide-binding</keyword>
<dbReference type="InterPro" id="IPR024633">
    <property type="entry name" value="DnaA_N_dom"/>
</dbReference>
<keyword evidence="15" id="KW-1185">Reference proteome</keyword>
<dbReference type="InterPro" id="IPR010921">
    <property type="entry name" value="Trp_repressor/repl_initiator"/>
</dbReference>
<dbReference type="PANTHER" id="PTHR30050">
    <property type="entry name" value="CHROMOSOMAL REPLICATION INITIATOR PROTEIN DNAA"/>
    <property type="match status" value="1"/>
</dbReference>
<dbReference type="InterPro" id="IPR027417">
    <property type="entry name" value="P-loop_NTPase"/>
</dbReference>
<evidence type="ECO:0000256" key="9">
    <source>
        <dbReference type="NCBIfam" id="TIGR00362"/>
    </source>
</evidence>
<dbReference type="FunFam" id="3.40.50.300:FF:000668">
    <property type="entry name" value="Chromosomal replication initiator protein DnaA"/>
    <property type="match status" value="1"/>
</dbReference>
<dbReference type="Pfam" id="PF00308">
    <property type="entry name" value="Bac_DnaA"/>
    <property type="match status" value="1"/>
</dbReference>
<dbReference type="SMART" id="SM00382">
    <property type="entry name" value="AAA"/>
    <property type="match status" value="1"/>
</dbReference>
<dbReference type="Pfam" id="PF08299">
    <property type="entry name" value="Bac_DnaA_C"/>
    <property type="match status" value="1"/>
</dbReference>
<dbReference type="NCBIfam" id="TIGR00362">
    <property type="entry name" value="DnaA"/>
    <property type="match status" value="1"/>
</dbReference>
<feature type="domain" description="AAA+ ATPase" evidence="12">
    <location>
        <begin position="150"/>
        <end position="278"/>
    </location>
</feature>
<dbReference type="Gene3D" id="3.30.300.180">
    <property type="match status" value="1"/>
</dbReference>
<dbReference type="PROSITE" id="PS01008">
    <property type="entry name" value="DNAA"/>
    <property type="match status" value="1"/>
</dbReference>